<dbReference type="SUPFAM" id="SSF52096">
    <property type="entry name" value="ClpP/crotonase"/>
    <property type="match status" value="1"/>
</dbReference>
<dbReference type="InterPro" id="IPR029045">
    <property type="entry name" value="ClpP/crotonase-like_dom_sf"/>
</dbReference>
<name>A0ABY8NAJ3_9GAMM</name>
<evidence type="ECO:0000313" key="1">
    <source>
        <dbReference type="EMBL" id="WGL15921.1"/>
    </source>
</evidence>
<accession>A0ABY8NAJ3</accession>
<evidence type="ECO:0000313" key="2">
    <source>
        <dbReference type="Proteomes" id="UP001236500"/>
    </source>
</evidence>
<dbReference type="Gene3D" id="3.90.226.10">
    <property type="entry name" value="2-enoyl-CoA Hydratase, Chain A, domain 1"/>
    <property type="match status" value="1"/>
</dbReference>
<gene>
    <name evidence="1" type="ORF">PVT68_14220</name>
</gene>
<organism evidence="1 2">
    <name type="scientific">Microbulbifer bruguierae</name>
    <dbReference type="NCBI Taxonomy" id="3029061"/>
    <lineage>
        <taxon>Bacteria</taxon>
        <taxon>Pseudomonadati</taxon>
        <taxon>Pseudomonadota</taxon>
        <taxon>Gammaproteobacteria</taxon>
        <taxon>Cellvibrionales</taxon>
        <taxon>Microbulbiferaceae</taxon>
        <taxon>Microbulbifer</taxon>
    </lineage>
</organism>
<dbReference type="EMBL" id="CP118605">
    <property type="protein sequence ID" value="WGL15921.1"/>
    <property type="molecule type" value="Genomic_DNA"/>
</dbReference>
<proteinExistence type="predicted"/>
<protein>
    <submittedName>
        <fullName evidence="1">Uncharacterized protein</fullName>
    </submittedName>
</protein>
<sequence>MRFFQSICFLFLLSFTLPGLAEERREGIPMSPIGQYIGNGYIIIPAEDSVFFGGTITKESVDALIQSLDQEAAVKDNRWLTIASGGGDIYAAMTLGRYLHRNEMNINVAGICASACAAYILPAGFLKVATSTDDILFHRGSRTTPDQSRQDALFAMESIEQKFSQTGAASVAFDQEYMFAQLQKIRETEIAYFDEIGLNRDFNSCYLAPAILDESRQKNINWWTYPRETLKALGLSNLIIEPSTDVSDTAKQILHVAMLQMPAEHRTVGEVSSTDGSACRLSGILNNWPGEGERWIHPRIDSQFYLYAYFSLFTELLDGVFCTDCTGVEGLPFKKPSYTMSFGDKEKLLISGEVAFYSVHELFDDFGDNHKVLTLDGVALDRDSARLLGISLAKSNQNIEIKQCNKTCTAYLHAPYKGTACGAIRNITPEDLEAALVDKEAYIRAARKGYLATLREWLDSIHANYDISELESLSEKLAQTSLNRYLDEQRELDKKYQQDILSSTCNSPELASQ</sequence>
<dbReference type="RefSeq" id="WP_280319128.1">
    <property type="nucleotide sequence ID" value="NZ_CP118605.1"/>
</dbReference>
<reference evidence="1 2" key="1">
    <citation type="submission" date="2023-02" db="EMBL/GenBank/DDBJ databases">
        <title>Description and genomic characterization of Microbulbifer bruguierae sp. nov., isolated from the sediment of mangrove plant Bruguiera sexangula.</title>
        <authorList>
            <person name="Long M."/>
        </authorList>
    </citation>
    <scope>NUCLEOTIDE SEQUENCE [LARGE SCALE GENOMIC DNA]</scope>
    <source>
        <strain evidence="1 2">H12</strain>
    </source>
</reference>
<dbReference type="Proteomes" id="UP001236500">
    <property type="component" value="Chromosome"/>
</dbReference>
<keyword evidence="2" id="KW-1185">Reference proteome</keyword>